<gene>
    <name evidence="1" type="ORF">EKO04_011037</name>
</gene>
<sequence>MNVILTVGCENTEAESSRSIFGIPELDALITSPSPSVLELVSPPPTHHPSGAGKTSLLYLIIAHAILPATFDTIPDLNGHNAAIILFDPLHHFSVPRLASTMLHLLTSKLQTPAATLDESTKTSLINLTALSLDHVHIFHPQSWASLQTTLATLPEYLFNTTRHKSTNRRIHTLILEDTDAFTWPLRAMHSSSTTNPHPPPSQTLTTQLLHLSTLLSCNILTTSPSLVPTAFRPALPSSWPSGVQLTRLAVRRIEVVKFAPEMSIEQAEAEKGARWDVVRRGRFECWRVGGAGLGPRRHGNAGEEQGFVFCVGREGVSVEREERG</sequence>
<comment type="caution">
    <text evidence="1">The sequence shown here is derived from an EMBL/GenBank/DDBJ whole genome shotgun (WGS) entry which is preliminary data.</text>
</comment>
<dbReference type="Proteomes" id="UP000651452">
    <property type="component" value="Unassembled WGS sequence"/>
</dbReference>
<reference evidence="1" key="1">
    <citation type="submission" date="2018-12" db="EMBL/GenBank/DDBJ databases">
        <authorList>
            <person name="Syme R.A."/>
            <person name="Farfan-Caceres L."/>
            <person name="Lichtenzveig J."/>
        </authorList>
    </citation>
    <scope>NUCLEOTIDE SEQUENCE</scope>
    <source>
        <strain evidence="1">Al4</strain>
    </source>
</reference>
<reference evidence="1" key="2">
    <citation type="submission" date="2020-09" db="EMBL/GenBank/DDBJ databases">
        <title>Reference genome assembly for Australian Ascochyta lentis isolate Al4.</title>
        <authorList>
            <person name="Lee R.C."/>
            <person name="Farfan-Caceres L.M."/>
            <person name="Debler J.W."/>
            <person name="Williams A.H."/>
            <person name="Henares B.M."/>
        </authorList>
    </citation>
    <scope>NUCLEOTIDE SEQUENCE</scope>
    <source>
        <strain evidence="1">Al4</strain>
    </source>
</reference>
<dbReference type="GO" id="GO:0005815">
    <property type="term" value="C:microtubule organizing center"/>
    <property type="evidence" value="ECO:0007669"/>
    <property type="project" value="TreeGrafter"/>
</dbReference>
<dbReference type="Gene3D" id="3.40.50.300">
    <property type="entry name" value="P-loop containing nucleotide triphosphate hydrolases"/>
    <property type="match status" value="1"/>
</dbReference>
<dbReference type="GO" id="GO:0033063">
    <property type="term" value="C:Rad51B-Rad51C-Rad51D-XRCC2 complex"/>
    <property type="evidence" value="ECO:0007669"/>
    <property type="project" value="InterPro"/>
</dbReference>
<dbReference type="GO" id="GO:0000724">
    <property type="term" value="P:double-strand break repair via homologous recombination"/>
    <property type="evidence" value="ECO:0007669"/>
    <property type="project" value="InterPro"/>
</dbReference>
<dbReference type="SUPFAM" id="SSF52540">
    <property type="entry name" value="P-loop containing nucleoside triphosphate hydrolases"/>
    <property type="match status" value="1"/>
</dbReference>
<dbReference type="EMBL" id="RZGK01000022">
    <property type="protein sequence ID" value="KAF9691004.1"/>
    <property type="molecule type" value="Genomic_DNA"/>
</dbReference>
<dbReference type="InterPro" id="IPR030547">
    <property type="entry name" value="XRCC2"/>
</dbReference>
<name>A0A8H7IU40_9PLEO</name>
<keyword evidence="2" id="KW-1185">Reference proteome</keyword>
<dbReference type="OrthoDB" id="420422at2759"/>
<dbReference type="AlphaFoldDB" id="A0A8H7IU40"/>
<dbReference type="PANTHER" id="PTHR46644">
    <property type="entry name" value="DNA REPAIR PROTEIN XRCC2"/>
    <property type="match status" value="1"/>
</dbReference>
<proteinExistence type="predicted"/>
<organism evidence="1 2">
    <name type="scientific">Ascochyta lentis</name>
    <dbReference type="NCBI Taxonomy" id="205686"/>
    <lineage>
        <taxon>Eukaryota</taxon>
        <taxon>Fungi</taxon>
        <taxon>Dikarya</taxon>
        <taxon>Ascomycota</taxon>
        <taxon>Pezizomycotina</taxon>
        <taxon>Dothideomycetes</taxon>
        <taxon>Pleosporomycetidae</taxon>
        <taxon>Pleosporales</taxon>
        <taxon>Pleosporineae</taxon>
        <taxon>Didymellaceae</taxon>
        <taxon>Ascochyta</taxon>
    </lineage>
</organism>
<dbReference type="GO" id="GO:0000400">
    <property type="term" value="F:four-way junction DNA binding"/>
    <property type="evidence" value="ECO:0007669"/>
    <property type="project" value="TreeGrafter"/>
</dbReference>
<evidence type="ECO:0000313" key="1">
    <source>
        <dbReference type="EMBL" id="KAF9691004.1"/>
    </source>
</evidence>
<evidence type="ECO:0000313" key="2">
    <source>
        <dbReference type="Proteomes" id="UP000651452"/>
    </source>
</evidence>
<dbReference type="GO" id="GO:0005657">
    <property type="term" value="C:replication fork"/>
    <property type="evidence" value="ECO:0007669"/>
    <property type="project" value="InterPro"/>
</dbReference>
<evidence type="ECO:0008006" key="3">
    <source>
        <dbReference type="Google" id="ProtNLM"/>
    </source>
</evidence>
<accession>A0A8H7IU40</accession>
<dbReference type="InterPro" id="IPR027417">
    <property type="entry name" value="P-loop_NTPase"/>
</dbReference>
<dbReference type="PANTHER" id="PTHR46644:SF2">
    <property type="entry name" value="DNA REPAIR PROTEIN XRCC2"/>
    <property type="match status" value="1"/>
</dbReference>
<dbReference type="GO" id="GO:0042148">
    <property type="term" value="P:DNA strand invasion"/>
    <property type="evidence" value="ECO:0007669"/>
    <property type="project" value="TreeGrafter"/>
</dbReference>
<protein>
    <recommendedName>
        <fullName evidence="3">DNA recombination and repair protein Rad51-like C-terminal domain-containing protein</fullName>
    </recommendedName>
</protein>